<keyword evidence="11" id="KW-0443">Lipid metabolism</keyword>
<feature type="transmembrane region" description="Helical" evidence="19">
    <location>
        <begin position="31"/>
        <end position="52"/>
    </location>
</feature>
<evidence type="ECO:0000256" key="18">
    <source>
        <dbReference type="PIRSR" id="PIRSR600829-4"/>
    </source>
</evidence>
<accession>A0A1I0FZQ1</accession>
<gene>
    <name evidence="20" type="ORF">SAMN05421676_106154</name>
</gene>
<evidence type="ECO:0000256" key="6">
    <source>
        <dbReference type="ARBA" id="ARBA00022692"/>
    </source>
</evidence>
<dbReference type="STRING" id="237682.SAMN05421676_106154"/>
<evidence type="ECO:0000256" key="8">
    <source>
        <dbReference type="ARBA" id="ARBA00022777"/>
    </source>
</evidence>
<keyword evidence="6 19" id="KW-0812">Transmembrane</keyword>
<keyword evidence="14" id="KW-1208">Phospholipid metabolism</keyword>
<evidence type="ECO:0000256" key="16">
    <source>
        <dbReference type="PIRSR" id="PIRSR600829-2"/>
    </source>
</evidence>
<comment type="cofactor">
    <cofactor evidence="18">
        <name>Mg(2+)</name>
        <dbReference type="ChEBI" id="CHEBI:18420"/>
    </cofactor>
    <text evidence="18">Mn(2+), Zn(2+), Cd(2+) and Co(2+) support activity to lesser extents.</text>
</comment>
<feature type="binding site" evidence="17">
    <location>
        <begin position="96"/>
        <end position="97"/>
    </location>
    <ligand>
        <name>ATP</name>
        <dbReference type="ChEBI" id="CHEBI:30616"/>
    </ligand>
</feature>
<evidence type="ECO:0000256" key="4">
    <source>
        <dbReference type="ARBA" id="ARBA00022516"/>
    </source>
</evidence>
<keyword evidence="21" id="KW-1185">Reference proteome</keyword>
<keyword evidence="8 20" id="KW-0418">Kinase</keyword>
<evidence type="ECO:0000256" key="9">
    <source>
        <dbReference type="ARBA" id="ARBA00022840"/>
    </source>
</evidence>
<protein>
    <submittedName>
        <fullName evidence="20">Undecaprenol kinase/diacylglycerol kinase (ATP)</fullName>
    </submittedName>
</protein>
<feature type="transmembrane region" description="Helical" evidence="19">
    <location>
        <begin position="58"/>
        <end position="77"/>
    </location>
</feature>
<dbReference type="GO" id="GO:0008654">
    <property type="term" value="P:phospholipid biosynthetic process"/>
    <property type="evidence" value="ECO:0007669"/>
    <property type="project" value="UniProtKB-KW"/>
</dbReference>
<dbReference type="EMBL" id="FOHJ01000006">
    <property type="protein sequence ID" value="SET63763.1"/>
    <property type="molecule type" value="Genomic_DNA"/>
</dbReference>
<keyword evidence="13" id="KW-0594">Phospholipid biosynthesis</keyword>
<name>A0A1I0FZQ1_9BACI</name>
<comment type="similarity">
    <text evidence="2">Belongs to the bacterial diacylglycerol kinase family.</text>
</comment>
<keyword evidence="7 17" id="KW-0547">Nucleotide-binding</keyword>
<sequence>MNSDLNGNKRKKRIGFMYAFRGLRFVWISEVNFRIHVYIACSVILFGILLKITLSEWLWVGFSIGLVLSMEIINSAIETIIDYMFPHFHEVAGKAKDIAAAAVLISALLAAFIGMIIFVPKVAEYLLS</sequence>
<evidence type="ECO:0000256" key="7">
    <source>
        <dbReference type="ARBA" id="ARBA00022741"/>
    </source>
</evidence>
<feature type="binding site" evidence="17">
    <location>
        <position position="30"/>
    </location>
    <ligand>
        <name>ATP</name>
        <dbReference type="ChEBI" id="CHEBI:30616"/>
    </ligand>
</feature>
<evidence type="ECO:0000256" key="12">
    <source>
        <dbReference type="ARBA" id="ARBA00023136"/>
    </source>
</evidence>
<keyword evidence="18" id="KW-0460">Magnesium</keyword>
<evidence type="ECO:0000256" key="13">
    <source>
        <dbReference type="ARBA" id="ARBA00023209"/>
    </source>
</evidence>
<feature type="binding site" evidence="17">
    <location>
        <position position="78"/>
    </location>
    <ligand>
        <name>ATP</name>
        <dbReference type="ChEBI" id="CHEBI:30616"/>
    </ligand>
</feature>
<evidence type="ECO:0000256" key="10">
    <source>
        <dbReference type="ARBA" id="ARBA00022989"/>
    </source>
</evidence>
<dbReference type="RefSeq" id="WP_093135112.1">
    <property type="nucleotide sequence ID" value="NZ_FOHJ01000006.1"/>
</dbReference>
<keyword evidence="9 17" id="KW-0067">ATP-binding</keyword>
<evidence type="ECO:0000256" key="1">
    <source>
        <dbReference type="ARBA" id="ARBA00004651"/>
    </source>
</evidence>
<dbReference type="PANTHER" id="PTHR34299">
    <property type="entry name" value="DIACYLGLYCEROL KINASE"/>
    <property type="match status" value="1"/>
</dbReference>
<evidence type="ECO:0000313" key="20">
    <source>
        <dbReference type="EMBL" id="SET63763.1"/>
    </source>
</evidence>
<reference evidence="21" key="1">
    <citation type="submission" date="2016-10" db="EMBL/GenBank/DDBJ databases">
        <authorList>
            <person name="Varghese N."/>
            <person name="Submissions S."/>
        </authorList>
    </citation>
    <scope>NUCLEOTIDE SEQUENCE [LARGE SCALE GENOMIC DNA]</scope>
    <source>
        <strain evidence="21">CGMCC 1.3566</strain>
    </source>
</reference>
<feature type="transmembrane region" description="Helical" evidence="19">
    <location>
        <begin position="98"/>
        <end position="119"/>
    </location>
</feature>
<keyword evidence="5" id="KW-0808">Transferase</keyword>
<comment type="subcellular location">
    <subcellularLocation>
        <location evidence="1">Cell membrane</location>
        <topology evidence="1">Multi-pass membrane protein</topology>
    </subcellularLocation>
</comment>
<dbReference type="GO" id="GO:0046872">
    <property type="term" value="F:metal ion binding"/>
    <property type="evidence" value="ECO:0007669"/>
    <property type="project" value="UniProtKB-KW"/>
</dbReference>
<dbReference type="Pfam" id="PF01219">
    <property type="entry name" value="DAGK_prokar"/>
    <property type="match status" value="1"/>
</dbReference>
<evidence type="ECO:0000313" key="21">
    <source>
        <dbReference type="Proteomes" id="UP000199095"/>
    </source>
</evidence>
<dbReference type="Proteomes" id="UP000199095">
    <property type="component" value="Unassembled WGS sequence"/>
</dbReference>
<evidence type="ECO:0000256" key="3">
    <source>
        <dbReference type="ARBA" id="ARBA00022475"/>
    </source>
</evidence>
<dbReference type="PANTHER" id="PTHR34299:SF1">
    <property type="entry name" value="DIACYLGLYCEROL KINASE"/>
    <property type="match status" value="1"/>
</dbReference>
<evidence type="ECO:0000256" key="17">
    <source>
        <dbReference type="PIRSR" id="PIRSR600829-3"/>
    </source>
</evidence>
<evidence type="ECO:0000256" key="2">
    <source>
        <dbReference type="ARBA" id="ARBA00005967"/>
    </source>
</evidence>
<keyword evidence="18" id="KW-0479">Metal-binding</keyword>
<organism evidence="20 21">
    <name type="scientific">Salinibacillus kushneri</name>
    <dbReference type="NCBI Taxonomy" id="237682"/>
    <lineage>
        <taxon>Bacteria</taxon>
        <taxon>Bacillati</taxon>
        <taxon>Bacillota</taxon>
        <taxon>Bacilli</taxon>
        <taxon>Bacillales</taxon>
        <taxon>Bacillaceae</taxon>
        <taxon>Salinibacillus</taxon>
    </lineage>
</organism>
<keyword evidence="12 19" id="KW-0472">Membrane</keyword>
<dbReference type="CDD" id="cd14265">
    <property type="entry name" value="UDPK_IM_like"/>
    <property type="match status" value="1"/>
</dbReference>
<keyword evidence="3" id="KW-1003">Cell membrane</keyword>
<keyword evidence="4" id="KW-0444">Lipid biosynthesis</keyword>
<evidence type="ECO:0000256" key="15">
    <source>
        <dbReference type="PIRSR" id="PIRSR600829-1"/>
    </source>
</evidence>
<feature type="binding site" evidence="18">
    <location>
        <position position="30"/>
    </location>
    <ligand>
        <name>a divalent metal cation</name>
        <dbReference type="ChEBI" id="CHEBI:60240"/>
    </ligand>
</feature>
<feature type="binding site" evidence="16">
    <location>
        <position position="71"/>
    </location>
    <ligand>
        <name>substrate</name>
    </ligand>
</feature>
<feature type="binding site" evidence="18">
    <location>
        <position position="78"/>
    </location>
    <ligand>
        <name>a divalent metal cation</name>
        <dbReference type="ChEBI" id="CHEBI:60240"/>
    </ligand>
</feature>
<feature type="active site" description="Proton acceptor" evidence="15">
    <location>
        <position position="71"/>
    </location>
</feature>
<dbReference type="Gene3D" id="1.10.287.3610">
    <property type="match status" value="1"/>
</dbReference>
<dbReference type="InterPro" id="IPR000829">
    <property type="entry name" value="DAGK"/>
</dbReference>
<evidence type="ECO:0000256" key="11">
    <source>
        <dbReference type="ARBA" id="ARBA00023098"/>
    </source>
</evidence>
<feature type="binding site" evidence="16">
    <location>
        <begin position="24"/>
        <end position="27"/>
    </location>
    <ligand>
        <name>substrate</name>
    </ligand>
</feature>
<proteinExistence type="inferred from homology"/>
<evidence type="ECO:0000256" key="5">
    <source>
        <dbReference type="ARBA" id="ARBA00022679"/>
    </source>
</evidence>
<dbReference type="GO" id="GO:0005886">
    <property type="term" value="C:plasma membrane"/>
    <property type="evidence" value="ECO:0007669"/>
    <property type="project" value="UniProtKB-SubCell"/>
</dbReference>
<dbReference type="OrthoDB" id="9789934at2"/>
<dbReference type="InterPro" id="IPR036945">
    <property type="entry name" value="DAGK_sf"/>
</dbReference>
<dbReference type="GO" id="GO:0005524">
    <property type="term" value="F:ATP binding"/>
    <property type="evidence" value="ECO:0007669"/>
    <property type="project" value="UniProtKB-KW"/>
</dbReference>
<dbReference type="InterPro" id="IPR033717">
    <property type="entry name" value="UDPK"/>
</dbReference>
<dbReference type="AlphaFoldDB" id="A0A1I0FZQ1"/>
<evidence type="ECO:0000256" key="14">
    <source>
        <dbReference type="ARBA" id="ARBA00023264"/>
    </source>
</evidence>
<feature type="binding site" evidence="17">
    <location>
        <position position="18"/>
    </location>
    <ligand>
        <name>ATP</name>
        <dbReference type="ChEBI" id="CHEBI:30616"/>
    </ligand>
</feature>
<evidence type="ECO:0000256" key="19">
    <source>
        <dbReference type="SAM" id="Phobius"/>
    </source>
</evidence>
<keyword evidence="10 19" id="KW-1133">Transmembrane helix</keyword>
<dbReference type="GO" id="GO:0016301">
    <property type="term" value="F:kinase activity"/>
    <property type="evidence" value="ECO:0007669"/>
    <property type="project" value="UniProtKB-KW"/>
</dbReference>